<keyword evidence="3" id="KW-0547">Nucleotide-binding</keyword>
<dbReference type="SUPFAM" id="SSF56059">
    <property type="entry name" value="Glutathione synthetase ATP-binding domain-like"/>
    <property type="match status" value="1"/>
</dbReference>
<evidence type="ECO:0000256" key="5">
    <source>
        <dbReference type="ARBA" id="ARBA00022842"/>
    </source>
</evidence>
<proteinExistence type="predicted"/>
<dbReference type="GO" id="GO:0005524">
    <property type="term" value="F:ATP binding"/>
    <property type="evidence" value="ECO:0007669"/>
    <property type="project" value="UniProtKB-KW"/>
</dbReference>
<feature type="domain" description="Glutathionylspermidine synthase pre-ATP-grasp-like" evidence="7">
    <location>
        <begin position="28"/>
        <end position="441"/>
    </location>
</feature>
<dbReference type="GO" id="GO:0046872">
    <property type="term" value="F:metal ion binding"/>
    <property type="evidence" value="ECO:0007669"/>
    <property type="project" value="UniProtKB-KW"/>
</dbReference>
<evidence type="ECO:0000256" key="1">
    <source>
        <dbReference type="ARBA" id="ARBA00022598"/>
    </source>
</evidence>
<evidence type="ECO:0000256" key="4">
    <source>
        <dbReference type="ARBA" id="ARBA00022840"/>
    </source>
</evidence>
<accession>A0A1X7GWZ7</accession>
<dbReference type="SUPFAM" id="SSF52440">
    <property type="entry name" value="PreATP-grasp domain"/>
    <property type="match status" value="1"/>
</dbReference>
<organism evidence="8 9">
    <name type="scientific">Paenibacillus uliginis N3/975</name>
    <dbReference type="NCBI Taxonomy" id="1313296"/>
    <lineage>
        <taxon>Bacteria</taxon>
        <taxon>Bacillati</taxon>
        <taxon>Bacillota</taxon>
        <taxon>Bacilli</taxon>
        <taxon>Bacillales</taxon>
        <taxon>Paenibacillaceae</taxon>
        <taxon>Paenibacillus</taxon>
    </lineage>
</organism>
<keyword evidence="1" id="KW-0436">Ligase</keyword>
<evidence type="ECO:0000313" key="8">
    <source>
        <dbReference type="EMBL" id="SMF76066.1"/>
    </source>
</evidence>
<evidence type="ECO:0000259" key="7">
    <source>
        <dbReference type="Pfam" id="PF03738"/>
    </source>
</evidence>
<dbReference type="STRING" id="1313296.SAMN05661091_1274"/>
<dbReference type="Pfam" id="PF03738">
    <property type="entry name" value="GSP_synth"/>
    <property type="match status" value="1"/>
</dbReference>
<dbReference type="Gene3D" id="3.30.1490.330">
    <property type="match status" value="1"/>
</dbReference>
<evidence type="ECO:0000256" key="3">
    <source>
        <dbReference type="ARBA" id="ARBA00022741"/>
    </source>
</evidence>
<dbReference type="InterPro" id="IPR016185">
    <property type="entry name" value="PreATP-grasp_dom_sf"/>
</dbReference>
<keyword evidence="4" id="KW-0067">ATP-binding</keyword>
<dbReference type="RefSeq" id="WP_208918235.1">
    <property type="nucleotide sequence ID" value="NZ_LT840184.1"/>
</dbReference>
<dbReference type="Proteomes" id="UP000192940">
    <property type="component" value="Chromosome I"/>
</dbReference>
<evidence type="ECO:0000313" key="9">
    <source>
        <dbReference type="Proteomes" id="UP000192940"/>
    </source>
</evidence>
<dbReference type="EMBL" id="LT840184">
    <property type="protein sequence ID" value="SMF76066.1"/>
    <property type="molecule type" value="Genomic_DNA"/>
</dbReference>
<sequence length="446" mass="50384">MTDSLWPIHPLGSTQEDVYGGETSNIVSYHRMYEKAYCLPSIALYSPGEISELSTASEAMDAIFRKTMRFVQRYMPDSYLIRQLDIPPSLLPLIREEIPLGGITRQDWILGPQGMKMIENNADTPTGIPESAYLEGQILKRHTSWKGPSVNLQELLGEELAAFAEFYKARGLEKSVTFSCYDWHPEDRFNTLYLMEQLRRMNVPAHYAPLEELDIIPGKGLYHNGRQIDIWYRLYPLEYLTQDRDETSGLNVGEALLELASAGKIGLINPPQNFILQSKGFLATLWSLYERNHQTADYCGFTLFEPEELEIISTYCLPTYFSPEPFKLQNLPYVAKSYWGREGKGTSLHGSQKKDANAPSSTDSNHDSEEDADILAYYSDQPKIYQQYWTMPSAEVETEEGVYSGRLLTGAFVVGGRFGGVLSRIGGKVTGDDAYYLPAAIFAPEE</sequence>
<keyword evidence="5" id="KW-0460">Magnesium</keyword>
<dbReference type="AlphaFoldDB" id="A0A1X7GWZ7"/>
<evidence type="ECO:0000256" key="6">
    <source>
        <dbReference type="SAM" id="MobiDB-lite"/>
    </source>
</evidence>
<keyword evidence="9" id="KW-1185">Reference proteome</keyword>
<keyword evidence="2" id="KW-0479">Metal-binding</keyword>
<evidence type="ECO:0000256" key="2">
    <source>
        <dbReference type="ARBA" id="ARBA00022723"/>
    </source>
</evidence>
<dbReference type="GO" id="GO:0016874">
    <property type="term" value="F:ligase activity"/>
    <property type="evidence" value="ECO:0007669"/>
    <property type="project" value="UniProtKB-KW"/>
</dbReference>
<dbReference type="InterPro" id="IPR005494">
    <property type="entry name" value="GSPS_pre-ATP-grasp-like_dom"/>
</dbReference>
<protein>
    <submittedName>
        <fullName evidence="8">Glutathionylspermidine synthase</fullName>
    </submittedName>
</protein>
<reference evidence="8 9" key="1">
    <citation type="submission" date="2017-04" db="EMBL/GenBank/DDBJ databases">
        <authorList>
            <person name="Afonso C.L."/>
            <person name="Miller P.J."/>
            <person name="Scott M.A."/>
            <person name="Spackman E."/>
            <person name="Goraichik I."/>
            <person name="Dimitrov K.M."/>
            <person name="Suarez D.L."/>
            <person name="Swayne D.E."/>
        </authorList>
    </citation>
    <scope>NUCLEOTIDE SEQUENCE [LARGE SCALE GENOMIC DNA]</scope>
    <source>
        <strain evidence="8 9">N3/975</strain>
    </source>
</reference>
<gene>
    <name evidence="8" type="ORF">SAMN05661091_1274</name>
</gene>
<name>A0A1X7GWZ7_9BACL</name>
<feature type="region of interest" description="Disordered" evidence="6">
    <location>
        <begin position="345"/>
        <end position="369"/>
    </location>
</feature>